<feature type="domain" description="Thioredoxin" evidence="2">
    <location>
        <begin position="22"/>
        <end position="184"/>
    </location>
</feature>
<dbReference type="Gene3D" id="3.40.30.10">
    <property type="entry name" value="Glutaredoxin"/>
    <property type="match status" value="1"/>
</dbReference>
<dbReference type="PROSITE" id="PS51352">
    <property type="entry name" value="THIOREDOXIN_2"/>
    <property type="match status" value="1"/>
</dbReference>
<feature type="signal peptide" evidence="1">
    <location>
        <begin position="1"/>
        <end position="20"/>
    </location>
</feature>
<sequence length="275" mass="30332">MKKALVVFLLVVFQTNFSYCQLVDGSTAPDFTFTDLNGNTQSLYAYLNAGKYVAIDISATWCHPCWLYHETGSFDSLYTQHDVPGDNTWKVLFLEGDGATTLADLQGTGTSTQGDWITGSQYPIMNPTGVALNDFLSNYNNTFFPTLYFICPNKKVYQDTLNKYPRGSVSTWEYVASNLCGPVGLDNLKDTNPLTIFPNPANGQTVLYFSLNSSAEVTLSVSNLVGQTIQTTNFGKLSAGDQSLRCDLSNLSAGIYMFTISDSNNLFVRKKFVVQ</sequence>
<dbReference type="SUPFAM" id="SSF52833">
    <property type="entry name" value="Thioredoxin-like"/>
    <property type="match status" value="1"/>
</dbReference>
<reference evidence="3 4" key="1">
    <citation type="submission" date="2018-01" db="EMBL/GenBank/DDBJ databases">
        <title>A novel member of the phylum Bacteroidetes isolated from glacier ice.</title>
        <authorList>
            <person name="Liu Q."/>
            <person name="Xin Y.-H."/>
        </authorList>
    </citation>
    <scope>NUCLEOTIDE SEQUENCE [LARGE SCALE GENOMIC DNA]</scope>
    <source>
        <strain evidence="3 4">RB1R16</strain>
    </source>
</reference>
<dbReference type="InterPro" id="IPR036249">
    <property type="entry name" value="Thioredoxin-like_sf"/>
</dbReference>
<dbReference type="Pfam" id="PF18962">
    <property type="entry name" value="Por_Secre_tail"/>
    <property type="match status" value="1"/>
</dbReference>
<evidence type="ECO:0000313" key="4">
    <source>
        <dbReference type="Proteomes" id="UP000239872"/>
    </source>
</evidence>
<dbReference type="OrthoDB" id="616241at2"/>
<dbReference type="InterPro" id="IPR013766">
    <property type="entry name" value="Thioredoxin_domain"/>
</dbReference>
<gene>
    <name evidence="3" type="ORF">CJD36_019090</name>
</gene>
<protein>
    <recommendedName>
        <fullName evidence="2">Thioredoxin domain-containing protein</fullName>
    </recommendedName>
</protein>
<evidence type="ECO:0000313" key="3">
    <source>
        <dbReference type="EMBL" id="PQJ09355.1"/>
    </source>
</evidence>
<feature type="chain" id="PRO_5015742085" description="Thioredoxin domain-containing protein" evidence="1">
    <location>
        <begin position="21"/>
        <end position="275"/>
    </location>
</feature>
<dbReference type="NCBIfam" id="TIGR04183">
    <property type="entry name" value="Por_Secre_tail"/>
    <property type="match status" value="1"/>
</dbReference>
<keyword evidence="4" id="KW-1185">Reference proteome</keyword>
<keyword evidence="1" id="KW-0732">Signal</keyword>
<evidence type="ECO:0000259" key="2">
    <source>
        <dbReference type="PROSITE" id="PS51352"/>
    </source>
</evidence>
<accession>A0A2S7SRX6</accession>
<dbReference type="RefSeq" id="WP_105040805.1">
    <property type="nucleotide sequence ID" value="NZ_PPSL01000006.1"/>
</dbReference>
<dbReference type="Proteomes" id="UP000239872">
    <property type="component" value="Unassembled WGS sequence"/>
</dbReference>
<name>A0A2S7SRX6_9BACT</name>
<proteinExistence type="predicted"/>
<evidence type="ECO:0000256" key="1">
    <source>
        <dbReference type="SAM" id="SignalP"/>
    </source>
</evidence>
<dbReference type="EMBL" id="PPSL01000006">
    <property type="protein sequence ID" value="PQJ09355.1"/>
    <property type="molecule type" value="Genomic_DNA"/>
</dbReference>
<dbReference type="AlphaFoldDB" id="A0A2S7SRX6"/>
<dbReference type="InterPro" id="IPR026444">
    <property type="entry name" value="Secre_tail"/>
</dbReference>
<comment type="caution">
    <text evidence="3">The sequence shown here is derived from an EMBL/GenBank/DDBJ whole genome shotgun (WGS) entry which is preliminary data.</text>
</comment>
<organism evidence="3 4">
    <name type="scientific">Flavipsychrobacter stenotrophus</name>
    <dbReference type="NCBI Taxonomy" id="2077091"/>
    <lineage>
        <taxon>Bacteria</taxon>
        <taxon>Pseudomonadati</taxon>
        <taxon>Bacteroidota</taxon>
        <taxon>Chitinophagia</taxon>
        <taxon>Chitinophagales</taxon>
        <taxon>Chitinophagaceae</taxon>
        <taxon>Flavipsychrobacter</taxon>
    </lineage>
</organism>